<dbReference type="EMBL" id="CP001792">
    <property type="protein sequence ID" value="ACX75643.1"/>
    <property type="molecule type" value="Genomic_DNA"/>
</dbReference>
<dbReference type="AlphaFoldDB" id="C9RJC6"/>
<evidence type="ECO:0008006" key="5">
    <source>
        <dbReference type="Google" id="ProtNLM"/>
    </source>
</evidence>
<dbReference type="KEGG" id="fsu:Fisuc_2056"/>
<organism evidence="2 3">
    <name type="scientific">Fibrobacter succinogenes (strain ATCC 19169 / S85)</name>
    <dbReference type="NCBI Taxonomy" id="59374"/>
    <lineage>
        <taxon>Bacteria</taxon>
        <taxon>Pseudomonadati</taxon>
        <taxon>Fibrobacterota</taxon>
        <taxon>Fibrobacteria</taxon>
        <taxon>Fibrobacterales</taxon>
        <taxon>Fibrobacteraceae</taxon>
        <taxon>Fibrobacter</taxon>
    </lineage>
</organism>
<evidence type="ECO:0000313" key="2">
    <source>
        <dbReference type="EMBL" id="ADL26202.1"/>
    </source>
</evidence>
<evidence type="ECO:0000313" key="4">
    <source>
        <dbReference type="Proteomes" id="UP000001497"/>
    </source>
</evidence>
<dbReference type="KEGG" id="fsc:FSU_2584"/>
<reference evidence="3" key="2">
    <citation type="submission" date="2010-08" db="EMBL/GenBank/DDBJ databases">
        <title>Complete sequence of Fibrobacter succinogenes subsp. succinogenes S85.</title>
        <authorList>
            <person name="Durkin A.S."/>
            <person name="Nelson K.E."/>
            <person name="Morrison M."/>
            <person name="Forsberg C.W."/>
            <person name="Wilson D.B."/>
            <person name="Russell J.B."/>
            <person name="Cann I.K.O."/>
            <person name="Mackie R.I."/>
            <person name="White B.A."/>
        </authorList>
    </citation>
    <scope>NUCLEOTIDE SEQUENCE [LARGE SCALE GENOMIC DNA]</scope>
    <source>
        <strain evidence="3">ATCC 19169 / S85</strain>
    </source>
</reference>
<protein>
    <recommendedName>
        <fullName evidence="5">DUF3990 domain-containing protein</fullName>
    </recommendedName>
</protein>
<dbReference type="EMBL" id="CP002158">
    <property type="protein sequence ID" value="ADL26202.1"/>
    <property type="molecule type" value="Genomic_DNA"/>
</dbReference>
<dbReference type="Proteomes" id="UP000000517">
    <property type="component" value="Chromosome"/>
</dbReference>
<dbReference type="OrthoDB" id="9813772at2"/>
<name>C9RJC6_FIBSS</name>
<reference evidence="2" key="3">
    <citation type="submission" date="2010-08" db="EMBL/GenBank/DDBJ databases">
        <authorList>
            <person name="Durkin A.S."/>
            <person name="Nelson K.E."/>
            <person name="Morrison M."/>
            <person name="Forsberg C.W."/>
            <person name="Wilson D.B."/>
            <person name="Russell J.B."/>
            <person name="Cann I.K.O."/>
            <person name="Mackie R.I."/>
            <person name="White B.A."/>
        </authorList>
    </citation>
    <scope>NUCLEOTIDE SEQUENCE</scope>
    <source>
        <strain evidence="2">S85</strain>
    </source>
</reference>
<dbReference type="InterPro" id="IPR025051">
    <property type="entry name" value="DUF3990"/>
</dbReference>
<evidence type="ECO:0000313" key="3">
    <source>
        <dbReference type="Proteomes" id="UP000000517"/>
    </source>
</evidence>
<sequence length="187" mass="20782">MVDILKDGDILYHGSFCEVQTPDLQMCARYKDFGQGFYLTTDKKQAESFAKISTQKAIENGVVASQRFGVVSAFRYNVGVNLNIKIYETADSSWLHCVVAHRKKNVFADVLGDCSKYDVIGGKIANDATNSTIVTYMANAFGEIGSASADDICIRLLLPERLKNQYCFKSNAALNQLSFMGSERVWM</sequence>
<keyword evidence="4" id="KW-1185">Reference proteome</keyword>
<accession>C9RJC6</accession>
<reference evidence="1 4" key="1">
    <citation type="submission" date="2009-10" db="EMBL/GenBank/DDBJ databases">
        <title>Complete sequence of Fibrobacter succinogenes subsp. succinogenes S85.</title>
        <authorList>
            <consortium name="US DOE Joint Genome Institute"/>
            <person name="Lucas S."/>
            <person name="Copeland A."/>
            <person name="Lapidus A."/>
            <person name="Glavina del Rio T."/>
            <person name="Tice H."/>
            <person name="Bruce D."/>
            <person name="Goodwin L."/>
            <person name="Pitluck S."/>
            <person name="Chertkov O."/>
            <person name="Detter J.C."/>
            <person name="Han C."/>
            <person name="Tapia R."/>
            <person name="Larimer F."/>
            <person name="Land M."/>
            <person name="Hauser L."/>
            <person name="Kyrpides N."/>
            <person name="Mikhailova N."/>
            <person name="Weimer P.J."/>
            <person name="Stevenson D.M."/>
            <person name="Boyum J."/>
            <person name="Brumm P.I."/>
            <person name="Mead D."/>
        </authorList>
    </citation>
    <scope>NUCLEOTIDE SEQUENCE [LARGE SCALE GENOMIC DNA]</scope>
    <source>
        <strain evidence="4">ATCC 19169 / S85</strain>
        <strain evidence="1">S85</strain>
    </source>
</reference>
<dbReference type="eggNOG" id="ENOG5030GMW">
    <property type="taxonomic scope" value="Bacteria"/>
</dbReference>
<proteinExistence type="predicted"/>
<dbReference type="RefSeq" id="WP_014546709.1">
    <property type="nucleotide sequence ID" value="NC_013410.1"/>
</dbReference>
<gene>
    <name evidence="1" type="ordered locus">Fisuc_2056</name>
    <name evidence="2" type="ordered locus">FSU_2584</name>
</gene>
<dbReference type="STRING" id="59374.FSU_2584"/>
<evidence type="ECO:0000313" key="1">
    <source>
        <dbReference type="EMBL" id="ACX75643.1"/>
    </source>
</evidence>
<dbReference type="Pfam" id="PF13151">
    <property type="entry name" value="DUF3990"/>
    <property type="match status" value="1"/>
</dbReference>
<dbReference type="Proteomes" id="UP000001497">
    <property type="component" value="Chromosome"/>
</dbReference>
<dbReference type="HOGENOM" id="CLU_075559_1_0_0"/>
<dbReference type="PATRIC" id="fig|59374.8.peg.2479"/>